<organism evidence="3 4">
    <name type="scientific">Clostridium paridis</name>
    <dbReference type="NCBI Taxonomy" id="2803863"/>
    <lineage>
        <taxon>Bacteria</taxon>
        <taxon>Bacillati</taxon>
        <taxon>Bacillota</taxon>
        <taxon>Clostridia</taxon>
        <taxon>Eubacteriales</taxon>
        <taxon>Clostridiaceae</taxon>
        <taxon>Clostridium</taxon>
    </lineage>
</organism>
<comment type="similarity">
    <text evidence="1">Belongs to the PRORSD1 family.</text>
</comment>
<dbReference type="Pfam" id="PF04073">
    <property type="entry name" value="tRNA_edit"/>
    <property type="match status" value="1"/>
</dbReference>
<dbReference type="PANTHER" id="PTHR31423:SF3">
    <property type="entry name" value="PROLYL-TRNA SYNTHETASE ASSOCIATED DOMAIN-CONTAINING PROTEIN 1-RELATED"/>
    <property type="match status" value="1"/>
</dbReference>
<dbReference type="Gene3D" id="3.90.960.10">
    <property type="entry name" value="YbaK/aminoacyl-tRNA synthetase-associated domain"/>
    <property type="match status" value="1"/>
</dbReference>
<dbReference type="SUPFAM" id="SSF55826">
    <property type="entry name" value="YbaK/ProRS associated domain"/>
    <property type="match status" value="1"/>
</dbReference>
<dbReference type="InterPro" id="IPR007214">
    <property type="entry name" value="YbaK/aa-tRNA-synth-assoc-dom"/>
</dbReference>
<dbReference type="GO" id="GO:0002161">
    <property type="term" value="F:aminoacyl-tRNA deacylase activity"/>
    <property type="evidence" value="ECO:0007669"/>
    <property type="project" value="InterPro"/>
</dbReference>
<sequence>MNNIYDILDNLNITYDEYKHEAVFTVAETKDIPMKIPGQHCKNLFLKNRKGDQYYLLIADDSKRVDIKHITKEINEKSLSFASEEKLKSILRLTPGSVTPFGLINDIDKHVKVLLDKDLGLCNYITFHPNVNTSTLLLSYNDFIKFLEYCGNEFTYVNIT</sequence>
<accession>A0A937FGD7</accession>
<gene>
    <name evidence="3" type="ORF">JK634_11675</name>
</gene>
<feature type="domain" description="YbaK/aminoacyl-tRNA synthetase-associated" evidence="2">
    <location>
        <begin position="20"/>
        <end position="146"/>
    </location>
</feature>
<keyword evidence="4" id="KW-1185">Reference proteome</keyword>
<dbReference type="Proteomes" id="UP000623681">
    <property type="component" value="Unassembled WGS sequence"/>
</dbReference>
<dbReference type="EMBL" id="JAESWA010000022">
    <property type="protein sequence ID" value="MBL4932470.1"/>
    <property type="molecule type" value="Genomic_DNA"/>
</dbReference>
<dbReference type="RefSeq" id="WP_202767825.1">
    <property type="nucleotide sequence ID" value="NZ_JAESWA010000022.1"/>
</dbReference>
<reference evidence="3" key="1">
    <citation type="submission" date="2021-01" db="EMBL/GenBank/DDBJ databases">
        <title>Genome public.</title>
        <authorList>
            <person name="Liu C."/>
            <person name="Sun Q."/>
        </authorList>
    </citation>
    <scope>NUCLEOTIDE SEQUENCE</scope>
    <source>
        <strain evidence="3">YIM B02565</strain>
    </source>
</reference>
<evidence type="ECO:0000259" key="2">
    <source>
        <dbReference type="Pfam" id="PF04073"/>
    </source>
</evidence>
<evidence type="ECO:0000313" key="3">
    <source>
        <dbReference type="EMBL" id="MBL4932470.1"/>
    </source>
</evidence>
<evidence type="ECO:0000313" key="4">
    <source>
        <dbReference type="Proteomes" id="UP000623681"/>
    </source>
</evidence>
<dbReference type="CDD" id="cd04335">
    <property type="entry name" value="PrdX_deacylase"/>
    <property type="match status" value="1"/>
</dbReference>
<dbReference type="AlphaFoldDB" id="A0A937FGD7"/>
<dbReference type="PANTHER" id="PTHR31423">
    <property type="entry name" value="YBAK DOMAIN-CONTAINING PROTEIN"/>
    <property type="match status" value="1"/>
</dbReference>
<name>A0A937FGD7_9CLOT</name>
<dbReference type="InterPro" id="IPR040285">
    <property type="entry name" value="ProX/PRXD1"/>
</dbReference>
<protein>
    <submittedName>
        <fullName evidence="3">Prolyl-tRNA synthetase associated domain-containing protein</fullName>
    </submittedName>
</protein>
<proteinExistence type="inferred from homology"/>
<evidence type="ECO:0000256" key="1">
    <source>
        <dbReference type="ARBA" id="ARBA00010201"/>
    </source>
</evidence>
<dbReference type="FunFam" id="3.90.960.10:FF:000005">
    <property type="entry name" value="Putative prolyl-tRNA synthetase"/>
    <property type="match status" value="1"/>
</dbReference>
<dbReference type="InterPro" id="IPR036754">
    <property type="entry name" value="YbaK/aa-tRNA-synt-asso_dom_sf"/>
</dbReference>
<comment type="caution">
    <text evidence="3">The sequence shown here is derived from an EMBL/GenBank/DDBJ whole genome shotgun (WGS) entry which is preliminary data.</text>
</comment>